<dbReference type="EMBL" id="WUXR01000012">
    <property type="protein sequence ID" value="MBM4567421.1"/>
    <property type="molecule type" value="Genomic_DNA"/>
</dbReference>
<dbReference type="RefSeq" id="WP_084846539.1">
    <property type="nucleotide sequence ID" value="NZ_JAJNNF010000048.1"/>
</dbReference>
<protein>
    <recommendedName>
        <fullName evidence="1">LtfC/p132/Gp6 beta-sandwich domain-containing protein</fullName>
    </recommendedName>
</protein>
<name>A0A9Q4ZKJ1_RHOHA</name>
<dbReference type="Proteomes" id="UP000603463">
    <property type="component" value="Unassembled WGS sequence"/>
</dbReference>
<evidence type="ECO:0000313" key="3">
    <source>
        <dbReference type="EMBL" id="NKT78142.1"/>
    </source>
</evidence>
<dbReference type="Proteomes" id="UP000808906">
    <property type="component" value="Unassembled WGS sequence"/>
</dbReference>
<evidence type="ECO:0000259" key="1">
    <source>
        <dbReference type="Pfam" id="PF23926"/>
    </source>
</evidence>
<feature type="domain" description="LtfC/p132/Gp6 beta-sandwich" evidence="1">
    <location>
        <begin position="10"/>
        <end position="97"/>
    </location>
</feature>
<organism evidence="3 4">
    <name type="scientific">Rhodococcus hoagii</name>
    <name type="common">Corynebacterium equii</name>
    <dbReference type="NCBI Taxonomy" id="43767"/>
    <lineage>
        <taxon>Bacteria</taxon>
        <taxon>Bacillati</taxon>
        <taxon>Actinomycetota</taxon>
        <taxon>Actinomycetes</taxon>
        <taxon>Mycobacteriales</taxon>
        <taxon>Nocardiaceae</taxon>
        <taxon>Prescottella</taxon>
    </lineage>
</organism>
<accession>A0A9Q4ZKJ1</accession>
<sequence length="99" mass="10894">MDFTDIGAPQQRIRIWLKRGSPLRFALSPVALPASTTVTLEAGARTFPATVTTDSVSWRIEPADADLIPDRSVVRIRCTFLDDPTTGEPWLKGVVARDD</sequence>
<dbReference type="AlphaFoldDB" id="A0A9Q4ZKJ1"/>
<dbReference type="Pfam" id="PF23926">
    <property type="entry name" value="LtfC"/>
    <property type="match status" value="1"/>
</dbReference>
<evidence type="ECO:0000313" key="4">
    <source>
        <dbReference type="Proteomes" id="UP000603463"/>
    </source>
</evidence>
<comment type="caution">
    <text evidence="3">The sequence shown here is derived from an EMBL/GenBank/DDBJ whole genome shotgun (WGS) entry which is preliminary data.</text>
</comment>
<dbReference type="EMBL" id="WVBC01000030">
    <property type="protein sequence ID" value="NKT78142.1"/>
    <property type="molecule type" value="Genomic_DNA"/>
</dbReference>
<evidence type="ECO:0000313" key="2">
    <source>
        <dbReference type="EMBL" id="MBM4567421.1"/>
    </source>
</evidence>
<gene>
    <name evidence="2" type="ORF">GS441_18950</name>
    <name evidence="3" type="ORF">GS882_08500</name>
</gene>
<reference evidence="2" key="1">
    <citation type="submission" date="2019-11" db="EMBL/GenBank/DDBJ databases">
        <title>Spread of Macrolides and rifampicin resistant Rhodococcus equi in clinical isolates in the USA.</title>
        <authorList>
            <person name="Alvarez-Narvaez S."/>
            <person name="Huber L."/>
            <person name="Cohen N.D."/>
            <person name="Slovis N."/>
            <person name="Greiter M."/>
            <person name="Giguere S."/>
            <person name="Hart K."/>
        </authorList>
    </citation>
    <scope>NUCLEOTIDE SEQUENCE</scope>
    <source>
        <strain evidence="2">Lh_17</strain>
    </source>
</reference>
<dbReference type="InterPro" id="IPR055688">
    <property type="entry name" value="LtfC/p132/Gp6_b-sand"/>
</dbReference>
<proteinExistence type="predicted"/>
<reference evidence="3" key="2">
    <citation type="journal article" date="2020" name="Environ. Microbiol.">
        <title>The novel and transferable erm(51) gene confers Macrolides, Lincosamides, and Streptogramins B (MLSB) resistance to clonal Rhodococcus equi in the environment.</title>
        <authorList>
            <person name="Huber L."/>
            <person name="Giguere S."/>
            <person name="Slovis N.M."/>
            <person name="Alvarez-Narvaez S."/>
            <person name="Hart K.A."/>
            <person name="Greiter M."/>
            <person name="Morris E.R.A."/>
            <person name="Cohen N.D."/>
        </authorList>
    </citation>
    <scope>NUCLEOTIDE SEQUENCE</scope>
    <source>
        <strain evidence="3">Lh_116_1</strain>
    </source>
</reference>